<evidence type="ECO:0000313" key="1">
    <source>
        <dbReference type="EMBL" id="KAF8568200.1"/>
    </source>
</evidence>
<sequence>MESIYFLTLLVDRSFRLHFSLNINLQFSSSPVSLFSRIRCSSWLIPQFISRGRKRASTGSFRNRPMLGVPSSSDVPSWYAAHKRALKAKEKSYIDPDTGYSVFTELAHLERGVCCGSRCRHCPFNHVNCRTPPSKA</sequence>
<organism evidence="1 2">
    <name type="scientific">Paragonimus westermani</name>
    <dbReference type="NCBI Taxonomy" id="34504"/>
    <lineage>
        <taxon>Eukaryota</taxon>
        <taxon>Metazoa</taxon>
        <taxon>Spiralia</taxon>
        <taxon>Lophotrochozoa</taxon>
        <taxon>Platyhelminthes</taxon>
        <taxon>Trematoda</taxon>
        <taxon>Digenea</taxon>
        <taxon>Plagiorchiida</taxon>
        <taxon>Troglotremata</taxon>
        <taxon>Troglotrematidae</taxon>
        <taxon>Paragonimus</taxon>
    </lineage>
</organism>
<name>A0A8T0DKM8_9TREM</name>
<protein>
    <submittedName>
        <fullName evidence="1">Uncharacterized protein</fullName>
    </submittedName>
</protein>
<proteinExistence type="predicted"/>
<accession>A0A8T0DKM8</accession>
<dbReference type="PANTHER" id="PTHR21037">
    <property type="entry name" value="39S RIBOSOMAL PROTEIN L14, MITOCHONDRIAL"/>
    <property type="match status" value="1"/>
</dbReference>
<dbReference type="PANTHER" id="PTHR21037:SF2">
    <property type="entry name" value="SIMILAR TO NOVEL PROTEIN"/>
    <property type="match status" value="1"/>
</dbReference>
<dbReference type="AlphaFoldDB" id="A0A8T0DKM8"/>
<keyword evidence="2" id="KW-1185">Reference proteome</keyword>
<dbReference type="Proteomes" id="UP000699462">
    <property type="component" value="Unassembled WGS sequence"/>
</dbReference>
<dbReference type="EMBL" id="JTDF01003025">
    <property type="protein sequence ID" value="KAF8568200.1"/>
    <property type="molecule type" value="Genomic_DNA"/>
</dbReference>
<comment type="caution">
    <text evidence="1">The sequence shown here is derived from an EMBL/GenBank/DDBJ whole genome shotgun (WGS) entry which is preliminary data.</text>
</comment>
<dbReference type="InterPro" id="IPR040807">
    <property type="entry name" value="DUF5522"/>
</dbReference>
<reference evidence="1 2" key="1">
    <citation type="submission" date="2019-07" db="EMBL/GenBank/DDBJ databases">
        <title>Annotation for the trematode Paragonimus westermani.</title>
        <authorList>
            <person name="Choi Y.-J."/>
        </authorList>
    </citation>
    <scope>NUCLEOTIDE SEQUENCE [LARGE SCALE GENOMIC DNA]</scope>
    <source>
        <strain evidence="1">180907_Pwestermani</strain>
    </source>
</reference>
<dbReference type="Pfam" id="PF17653">
    <property type="entry name" value="DUF5522"/>
    <property type="match status" value="1"/>
</dbReference>
<evidence type="ECO:0000313" key="2">
    <source>
        <dbReference type="Proteomes" id="UP000699462"/>
    </source>
</evidence>
<gene>
    <name evidence="1" type="ORF">P879_03515</name>
</gene>
<dbReference type="OrthoDB" id="274765at2759"/>